<sequence length="83" mass="9647">LFSAVSIATSHSTSDAKADLYLELLQTYIDGVKELFPAYNFKPNHHMAFHTTEYLRKYGPVHSWWTFPFERMIGLLQQIPTNN</sequence>
<evidence type="ECO:0000313" key="1">
    <source>
        <dbReference type="EMBL" id="TFK18575.1"/>
    </source>
</evidence>
<keyword evidence="2" id="KW-1185">Reference proteome</keyword>
<feature type="non-terminal residue" evidence="1">
    <location>
        <position position="1"/>
    </location>
</feature>
<reference evidence="1 2" key="1">
    <citation type="journal article" date="2019" name="Nat. Ecol. Evol.">
        <title>Megaphylogeny resolves global patterns of mushroom evolution.</title>
        <authorList>
            <person name="Varga T."/>
            <person name="Krizsan K."/>
            <person name="Foldi C."/>
            <person name="Dima B."/>
            <person name="Sanchez-Garcia M."/>
            <person name="Sanchez-Ramirez S."/>
            <person name="Szollosi G.J."/>
            <person name="Szarkandi J.G."/>
            <person name="Papp V."/>
            <person name="Albert L."/>
            <person name="Andreopoulos W."/>
            <person name="Angelini C."/>
            <person name="Antonin V."/>
            <person name="Barry K.W."/>
            <person name="Bougher N.L."/>
            <person name="Buchanan P."/>
            <person name="Buyck B."/>
            <person name="Bense V."/>
            <person name="Catcheside P."/>
            <person name="Chovatia M."/>
            <person name="Cooper J."/>
            <person name="Damon W."/>
            <person name="Desjardin D."/>
            <person name="Finy P."/>
            <person name="Geml J."/>
            <person name="Haridas S."/>
            <person name="Hughes K."/>
            <person name="Justo A."/>
            <person name="Karasinski D."/>
            <person name="Kautmanova I."/>
            <person name="Kiss B."/>
            <person name="Kocsube S."/>
            <person name="Kotiranta H."/>
            <person name="LaButti K.M."/>
            <person name="Lechner B.E."/>
            <person name="Liimatainen K."/>
            <person name="Lipzen A."/>
            <person name="Lukacs Z."/>
            <person name="Mihaltcheva S."/>
            <person name="Morgado L.N."/>
            <person name="Niskanen T."/>
            <person name="Noordeloos M.E."/>
            <person name="Ohm R.A."/>
            <person name="Ortiz-Santana B."/>
            <person name="Ovrebo C."/>
            <person name="Racz N."/>
            <person name="Riley R."/>
            <person name="Savchenko A."/>
            <person name="Shiryaev A."/>
            <person name="Soop K."/>
            <person name="Spirin V."/>
            <person name="Szebenyi C."/>
            <person name="Tomsovsky M."/>
            <person name="Tulloss R.E."/>
            <person name="Uehling J."/>
            <person name="Grigoriev I.V."/>
            <person name="Vagvolgyi C."/>
            <person name="Papp T."/>
            <person name="Martin F.M."/>
            <person name="Miettinen O."/>
            <person name="Hibbett D.S."/>
            <person name="Nagy L.G."/>
        </authorList>
    </citation>
    <scope>NUCLEOTIDE SEQUENCE [LARGE SCALE GENOMIC DNA]</scope>
    <source>
        <strain evidence="1 2">CBS 121175</strain>
    </source>
</reference>
<name>A0A5C3KFN4_COPMA</name>
<evidence type="ECO:0000313" key="2">
    <source>
        <dbReference type="Proteomes" id="UP000307440"/>
    </source>
</evidence>
<protein>
    <recommendedName>
        <fullName evidence="3">DUF4218 domain-containing protein</fullName>
    </recommendedName>
</protein>
<organism evidence="1 2">
    <name type="scientific">Coprinopsis marcescibilis</name>
    <name type="common">Agaric fungus</name>
    <name type="synonym">Psathyrella marcescibilis</name>
    <dbReference type="NCBI Taxonomy" id="230819"/>
    <lineage>
        <taxon>Eukaryota</taxon>
        <taxon>Fungi</taxon>
        <taxon>Dikarya</taxon>
        <taxon>Basidiomycota</taxon>
        <taxon>Agaricomycotina</taxon>
        <taxon>Agaricomycetes</taxon>
        <taxon>Agaricomycetidae</taxon>
        <taxon>Agaricales</taxon>
        <taxon>Agaricineae</taxon>
        <taxon>Psathyrellaceae</taxon>
        <taxon>Coprinopsis</taxon>
    </lineage>
</organism>
<gene>
    <name evidence="1" type="ORF">FA15DRAFT_552917</name>
</gene>
<dbReference type="STRING" id="230819.A0A5C3KFN4"/>
<accession>A0A5C3KFN4</accession>
<evidence type="ECO:0008006" key="3">
    <source>
        <dbReference type="Google" id="ProtNLM"/>
    </source>
</evidence>
<dbReference type="AlphaFoldDB" id="A0A5C3KFN4"/>
<dbReference type="EMBL" id="ML210391">
    <property type="protein sequence ID" value="TFK18575.1"/>
    <property type="molecule type" value="Genomic_DNA"/>
</dbReference>
<proteinExistence type="predicted"/>
<feature type="non-terminal residue" evidence="1">
    <location>
        <position position="83"/>
    </location>
</feature>
<dbReference type="OrthoDB" id="3247418at2759"/>
<dbReference type="Proteomes" id="UP000307440">
    <property type="component" value="Unassembled WGS sequence"/>
</dbReference>